<keyword evidence="2" id="KW-0472">Membrane</keyword>
<reference evidence="4 5" key="2">
    <citation type="submission" date="2024-01" db="EMBL/GenBank/DDBJ databases">
        <title>Comparative genomics of Cryptococcus and Kwoniella reveals pathogenesis evolution and contrasting modes of karyotype evolution via chromosome fusion or intercentromeric recombination.</title>
        <authorList>
            <person name="Coelho M.A."/>
            <person name="David-Palma M."/>
            <person name="Shea T."/>
            <person name="Bowers K."/>
            <person name="Mcginley-Smith S."/>
            <person name="Mohammad A.W."/>
            <person name="Gnirke A."/>
            <person name="Yurkov A.M."/>
            <person name="Nowrousian M."/>
            <person name="Sun S."/>
            <person name="Cuomo C.A."/>
            <person name="Heitman J."/>
        </authorList>
    </citation>
    <scope>NUCLEOTIDE SEQUENCE [LARGE SCALE GENOMIC DNA]</scope>
    <source>
        <strain evidence="4 5">IND107</strain>
    </source>
</reference>
<feature type="signal peptide" evidence="3">
    <location>
        <begin position="1"/>
        <end position="22"/>
    </location>
</feature>
<feature type="chain" id="PRO_5047286232" description="Protein BIG1" evidence="3">
    <location>
        <begin position="23"/>
        <end position="269"/>
    </location>
</feature>
<dbReference type="EMBL" id="ATAM02000008">
    <property type="protein sequence ID" value="KAL0245668.1"/>
    <property type="molecule type" value="Genomic_DNA"/>
</dbReference>
<keyword evidence="2" id="KW-0812">Transmembrane</keyword>
<accession>A0ABR3BNL3</accession>
<organism evidence="4 5">
    <name type="scientific">Cryptococcus tetragattii IND107</name>
    <dbReference type="NCBI Taxonomy" id="1296105"/>
    <lineage>
        <taxon>Eukaryota</taxon>
        <taxon>Fungi</taxon>
        <taxon>Dikarya</taxon>
        <taxon>Basidiomycota</taxon>
        <taxon>Agaricomycotina</taxon>
        <taxon>Tremellomycetes</taxon>
        <taxon>Tremellales</taxon>
        <taxon>Cryptococcaceae</taxon>
        <taxon>Cryptococcus</taxon>
        <taxon>Cryptococcus gattii species complex</taxon>
    </lineage>
</organism>
<feature type="transmembrane region" description="Helical" evidence="2">
    <location>
        <begin position="222"/>
        <end position="245"/>
    </location>
</feature>
<protein>
    <recommendedName>
        <fullName evidence="6">Protein BIG1</fullName>
    </recommendedName>
</protein>
<keyword evidence="3" id="KW-0732">Signal</keyword>
<evidence type="ECO:0000256" key="1">
    <source>
        <dbReference type="SAM" id="MobiDB-lite"/>
    </source>
</evidence>
<evidence type="ECO:0008006" key="6">
    <source>
        <dbReference type="Google" id="ProtNLM"/>
    </source>
</evidence>
<comment type="caution">
    <text evidence="4">The sequence shown here is derived from an EMBL/GenBank/DDBJ whole genome shotgun (WGS) entry which is preliminary data.</text>
</comment>
<keyword evidence="5" id="KW-1185">Reference proteome</keyword>
<proteinExistence type="predicted"/>
<feature type="region of interest" description="Disordered" evidence="1">
    <location>
        <begin position="164"/>
        <end position="210"/>
    </location>
</feature>
<dbReference type="GeneID" id="91991658"/>
<evidence type="ECO:0000256" key="2">
    <source>
        <dbReference type="SAM" id="Phobius"/>
    </source>
</evidence>
<evidence type="ECO:0000256" key="3">
    <source>
        <dbReference type="SAM" id="SignalP"/>
    </source>
</evidence>
<keyword evidence="2" id="KW-1133">Transmembrane helix</keyword>
<sequence length="269" mass="29008">MRSLALPLPLALLSSLLLHAAAFENTSPLLIWNSEKSQHLSDASASLASSALVDAGDVYAKLGELGCDWETTVAVHIDDLHHSCTSDYSIPSDAHVHIPYLHRPDKRSFDDSVDAWADKCGAKVVDDLNDINGKRIVKLDVAQGEPMPSLSSLPSHSLLLITGSRSSSKPQKRQEERPFPTYPSTTSSAITRPTSSSPSKHNSTIPTDGPLFDRVQILTTPIITALLISFGIFIPLAAFGINALASIQVPPRMMEIGKGLVVGKERKDQ</sequence>
<evidence type="ECO:0000313" key="4">
    <source>
        <dbReference type="EMBL" id="KAL0245668.1"/>
    </source>
</evidence>
<gene>
    <name evidence="4" type="ORF">I308_104802</name>
</gene>
<feature type="compositionally biased region" description="Polar residues" evidence="1">
    <location>
        <begin position="182"/>
        <end position="206"/>
    </location>
</feature>
<dbReference type="Proteomes" id="UP000054399">
    <property type="component" value="Unassembled WGS sequence"/>
</dbReference>
<reference evidence="5" key="1">
    <citation type="submission" date="2015-01" db="EMBL/GenBank/DDBJ databases">
        <title>The Genome Sequence of Cryptococcus gattii MMRL2647.</title>
        <authorList>
            <consortium name="The Broad Institute Genomics Platform"/>
            <person name="Cuomo C."/>
            <person name="Litvintseva A."/>
            <person name="Chen Y."/>
            <person name="Heitman J."/>
            <person name="Sun S."/>
            <person name="Springer D."/>
            <person name="Dromer F."/>
            <person name="Young S."/>
            <person name="Zeng Q."/>
            <person name="Gargeya S."/>
            <person name="Abouelleil A."/>
            <person name="Alvarado L."/>
            <person name="Chapman S.B."/>
            <person name="Gainer-Dewar J."/>
            <person name="Goldberg J."/>
            <person name="Griggs A."/>
            <person name="Gujja S."/>
            <person name="Hansen M."/>
            <person name="Howarth C."/>
            <person name="Imamovic A."/>
            <person name="Larimer J."/>
            <person name="Murphy C."/>
            <person name="Naylor J."/>
            <person name="Pearson M."/>
            <person name="Priest M."/>
            <person name="Roberts A."/>
            <person name="Saif S."/>
            <person name="Shea T."/>
            <person name="Sykes S."/>
            <person name="Wortman J."/>
            <person name="Nusbaum C."/>
            <person name="Birren B."/>
        </authorList>
    </citation>
    <scope>NUCLEOTIDE SEQUENCE [LARGE SCALE GENOMIC DNA]</scope>
    <source>
        <strain evidence="5">IND107</strain>
    </source>
</reference>
<dbReference type="RefSeq" id="XP_066612752.1">
    <property type="nucleotide sequence ID" value="XM_066759265.1"/>
</dbReference>
<evidence type="ECO:0000313" key="5">
    <source>
        <dbReference type="Proteomes" id="UP000054399"/>
    </source>
</evidence>
<name>A0ABR3BNL3_9TREE</name>